<dbReference type="EMBL" id="NTZF01000004">
    <property type="protein sequence ID" value="PES98177.1"/>
    <property type="molecule type" value="Genomic_DNA"/>
</dbReference>
<dbReference type="AlphaFoldDB" id="A0A2C1EQ77"/>
<evidence type="ECO:0000313" key="1">
    <source>
        <dbReference type="EMBL" id="PES98177.1"/>
    </source>
</evidence>
<accession>A0A2C1EQ77</accession>
<protein>
    <submittedName>
        <fullName evidence="1">ArpU family transcriptional regulator</fullName>
    </submittedName>
</protein>
<evidence type="ECO:0000313" key="2">
    <source>
        <dbReference type="Proteomes" id="UP000220900"/>
    </source>
</evidence>
<organism evidence="1 2">
    <name type="scientific">Bacillus cereus</name>
    <dbReference type="NCBI Taxonomy" id="1396"/>
    <lineage>
        <taxon>Bacteria</taxon>
        <taxon>Bacillati</taxon>
        <taxon>Bacillota</taxon>
        <taxon>Bacilli</taxon>
        <taxon>Bacillales</taxon>
        <taxon>Bacillaceae</taxon>
        <taxon>Bacillus</taxon>
        <taxon>Bacillus cereus group</taxon>
    </lineage>
</organism>
<reference evidence="1 2" key="1">
    <citation type="submission" date="2017-09" db="EMBL/GenBank/DDBJ databases">
        <title>Large-scale bioinformatics analysis of Bacillus genomes uncovers conserved roles of natural products in bacterial physiology.</title>
        <authorList>
            <consortium name="Agbiome Team Llc"/>
            <person name="Bleich R.M."/>
            <person name="Grubbs K.J."/>
            <person name="Santa Maria K.C."/>
            <person name="Allen S.E."/>
            <person name="Farag S."/>
            <person name="Shank E.A."/>
            <person name="Bowers A."/>
        </authorList>
    </citation>
    <scope>NUCLEOTIDE SEQUENCE [LARGE SCALE GENOMIC DNA]</scope>
    <source>
        <strain evidence="1 2">AFS002368</strain>
    </source>
</reference>
<dbReference type="Proteomes" id="UP000220900">
    <property type="component" value="Unassembled WGS sequence"/>
</dbReference>
<gene>
    <name evidence="1" type="ORF">CN491_04720</name>
</gene>
<comment type="caution">
    <text evidence="1">The sequence shown here is derived from an EMBL/GenBank/DDBJ whole genome shotgun (WGS) entry which is preliminary data.</text>
</comment>
<dbReference type="RefSeq" id="WP_098266953.1">
    <property type="nucleotide sequence ID" value="NZ_JAVIVZ010000001.1"/>
</dbReference>
<proteinExistence type="predicted"/>
<sequence length="87" mass="10290">MKNQEELAQAGGIVLFPKMKGDDKNHEIRFKQIERTKDQRQIIELKYLGNEKVKDSYVYNELMMRRDNFYEDKKVAIRLIATALGII</sequence>
<name>A0A2C1EQ77_BACCE</name>